<reference evidence="3 4" key="1">
    <citation type="submission" date="2013-09" db="EMBL/GenBank/DDBJ databases">
        <title>Complete genome sequence of Corynebacterium doosanense CAU 212(T) (=DSM 45436(T)), isolated from activated sludge.</title>
        <authorList>
            <person name="Schaffert L."/>
            <person name="Albersmeier A."/>
            <person name="Kalinowski J."/>
            <person name="Ruckert C."/>
        </authorList>
    </citation>
    <scope>NUCLEOTIDE SEQUENCE [LARGE SCALE GENOMIC DNA]</scope>
    <source>
        <strain evidence="3 4">CAU 212</strain>
    </source>
</reference>
<organism evidence="3 4">
    <name type="scientific">Corynebacterium doosanense CAU 212 = DSM 45436</name>
    <dbReference type="NCBI Taxonomy" id="558173"/>
    <lineage>
        <taxon>Bacteria</taxon>
        <taxon>Bacillati</taxon>
        <taxon>Actinomycetota</taxon>
        <taxon>Actinomycetes</taxon>
        <taxon>Mycobacteriales</taxon>
        <taxon>Corynebacteriaceae</taxon>
        <taxon>Corynebacterium</taxon>
    </lineage>
</organism>
<dbReference type="Proteomes" id="UP000029914">
    <property type="component" value="Chromosome"/>
</dbReference>
<feature type="transmembrane region" description="Helical" evidence="2">
    <location>
        <begin position="55"/>
        <end position="78"/>
    </location>
</feature>
<dbReference type="EMBL" id="CP006764">
    <property type="protein sequence ID" value="AIT62308.1"/>
    <property type="molecule type" value="Genomic_DNA"/>
</dbReference>
<dbReference type="RefSeq" id="WP_018020754.1">
    <property type="nucleotide sequence ID" value="NZ_AQUX01000001.1"/>
</dbReference>
<accession>A0A097IJM8</accession>
<evidence type="ECO:0000313" key="3">
    <source>
        <dbReference type="EMBL" id="AIT62308.1"/>
    </source>
</evidence>
<feature type="region of interest" description="Disordered" evidence="1">
    <location>
        <begin position="218"/>
        <end position="240"/>
    </location>
</feature>
<evidence type="ECO:0000256" key="2">
    <source>
        <dbReference type="SAM" id="Phobius"/>
    </source>
</evidence>
<feature type="transmembrane region" description="Helical" evidence="2">
    <location>
        <begin position="12"/>
        <end position="35"/>
    </location>
</feature>
<keyword evidence="4" id="KW-1185">Reference proteome</keyword>
<keyword evidence="2" id="KW-0812">Transmembrane</keyword>
<feature type="compositionally biased region" description="Basic residues" evidence="1">
    <location>
        <begin position="218"/>
        <end position="230"/>
    </location>
</feature>
<gene>
    <name evidence="3" type="ORF">CDOO_10000</name>
</gene>
<evidence type="ECO:0000256" key="1">
    <source>
        <dbReference type="SAM" id="MobiDB-lite"/>
    </source>
</evidence>
<name>A0A097IJM8_9CORY</name>
<dbReference type="AlphaFoldDB" id="A0A097IJM8"/>
<dbReference type="HOGENOM" id="CLU_936003_0_0_11"/>
<evidence type="ECO:0000313" key="4">
    <source>
        <dbReference type="Proteomes" id="UP000029914"/>
    </source>
</evidence>
<keyword evidence="2" id="KW-1133">Transmembrane helix</keyword>
<dbReference type="KEGG" id="cdo:CDOO_10000"/>
<dbReference type="STRING" id="558173.CDOO_10000"/>
<feature type="region of interest" description="Disordered" evidence="1">
    <location>
        <begin position="265"/>
        <end position="297"/>
    </location>
</feature>
<proteinExistence type="predicted"/>
<keyword evidence="2" id="KW-0472">Membrane</keyword>
<sequence>MTSSGLYHPHRFLSTFCSGTIALVAFVFLLHPFPADPDVVVTAFDMGDNFRRGQLLGKTSAVASTLFVLVAAGFNWWLLYQCFREFVRALRSTGLAAITARGGESSLHAVPLALTLNVLVNSVVCRTILPLSEGVIQVLINLSLVDLGFSVVATMSLFARSCYRFLRTRRYSSLSSNNNLHLAAYALSLQGIGILACGRPSAVAAVSASSLPIAYARRGRRDRQHGGRRVGHPEHRPSGRHVLQLGNLLAHRPHPDHAVHRADLGQAPGWRTVRSPGPDLLHRQSPAELGAVRRPHR</sequence>
<protein>
    <submittedName>
        <fullName evidence="3">Uncharacterized protein</fullName>
    </submittedName>
</protein>